<comment type="caution">
    <text evidence="1">The sequence shown here is derived from an EMBL/GenBank/DDBJ whole genome shotgun (WGS) entry which is preliminary data.</text>
</comment>
<protein>
    <submittedName>
        <fullName evidence="1">Uncharacterized protein</fullName>
    </submittedName>
</protein>
<dbReference type="AlphaFoldDB" id="A0A5U9VQD3"/>
<proteinExistence type="predicted"/>
<dbReference type="EMBL" id="AAGVNP010000118">
    <property type="protein sequence ID" value="EBS4547945.1"/>
    <property type="molecule type" value="Genomic_DNA"/>
</dbReference>
<reference evidence="1" key="1">
    <citation type="submission" date="2018-06" db="EMBL/GenBank/DDBJ databases">
        <authorList>
            <person name="Ashton P.M."/>
            <person name="Dallman T."/>
            <person name="Nair S."/>
            <person name="De Pinna E."/>
            <person name="Peters T."/>
            <person name="Grant K."/>
        </authorList>
    </citation>
    <scope>NUCLEOTIDE SEQUENCE [LARGE SCALE GENOMIC DNA]</scope>
    <source>
        <strain evidence="1">160804</strain>
    </source>
</reference>
<dbReference type="Proteomes" id="UP000839885">
    <property type="component" value="Unassembled WGS sequence"/>
</dbReference>
<gene>
    <name evidence="1" type="ORF">DQK32_18965</name>
</gene>
<accession>A0A5U9VQD3</accession>
<sequence length="119" mass="13286">MNNQAGACVCTSEGVIDLLWSKLPGMVVMIIDKNQSWPDYAVAQPHAGLPLPVPGLLTALQNKTGLPKPDGGLQNSQKIFVTKMTLHNCQCLYDDRKIMKIRVTCKMAYESLRVWRTNR</sequence>
<evidence type="ECO:0000313" key="1">
    <source>
        <dbReference type="EMBL" id="EBS4547945.1"/>
    </source>
</evidence>
<organism evidence="1">
    <name type="scientific">Salmonella newport</name>
    <dbReference type="NCBI Taxonomy" id="108619"/>
    <lineage>
        <taxon>Bacteria</taxon>
        <taxon>Pseudomonadati</taxon>
        <taxon>Pseudomonadota</taxon>
        <taxon>Gammaproteobacteria</taxon>
        <taxon>Enterobacterales</taxon>
        <taxon>Enterobacteriaceae</taxon>
        <taxon>Salmonella</taxon>
    </lineage>
</organism>
<name>A0A5U9VQD3_SALNE</name>